<sequence>MNDSRALATVAVIGDLQPIPGADQIERATVRGWHVVVRKGQFAAGQRVIYVEVDALLPINDPRFAFLGARGTKTVALPDGSSLEGHVLRTVRLRGQVSQGLVLSEDESGVDLTQAPVGSDLTDLLGIVKYEPPIPAHLAGQVVGPFPAQFAPKTDAERAQNLTAHWAALTVHPAGWIATEKIDGSSVTIIRDPDDGRIRYCSRNLELRPTPELSSRTVDERIGLSAALEPGMVVQAEIAGPGIQGNPLRLPDLRLFVFNVLDAHRWFLPRSAWPQVALDHAAPLLDLPFPAGTEEAVAQVDGLRSAVGRDRAAEGVVWHTADGQGLTVLDGRDCWKAINNRYLLKHGG</sequence>
<evidence type="ECO:0000313" key="2">
    <source>
        <dbReference type="EMBL" id="SSA34431.1"/>
    </source>
</evidence>
<gene>
    <name evidence="2" type="ORF">SAMN04489750_1750</name>
</gene>
<dbReference type="EMBL" id="UESZ01000001">
    <property type="protein sequence ID" value="SSA34431.1"/>
    <property type="molecule type" value="Genomic_DNA"/>
</dbReference>
<dbReference type="Gene3D" id="3.30.470.30">
    <property type="entry name" value="DNA ligase/mRNA capping enzyme"/>
    <property type="match status" value="1"/>
</dbReference>
<dbReference type="NCBIfam" id="TIGR02306">
    <property type="entry name" value="RNA_lig_DRB0094"/>
    <property type="match status" value="1"/>
</dbReference>
<dbReference type="GO" id="GO:0016874">
    <property type="term" value="F:ligase activity"/>
    <property type="evidence" value="ECO:0007669"/>
    <property type="project" value="UniProtKB-KW"/>
</dbReference>
<dbReference type="AlphaFoldDB" id="A0A2Y8ZPZ6"/>
<proteinExistence type="predicted"/>
<dbReference type="InterPro" id="IPR021122">
    <property type="entry name" value="RNA_ligase_dom_REL/Rnl2"/>
</dbReference>
<name>A0A2Y8ZPZ6_9MICO</name>
<dbReference type="Pfam" id="PF21189">
    <property type="entry name" value="PHA02142"/>
    <property type="match status" value="1"/>
</dbReference>
<dbReference type="OrthoDB" id="9255590at2"/>
<keyword evidence="3" id="KW-1185">Reference proteome</keyword>
<dbReference type="Pfam" id="PF09414">
    <property type="entry name" value="RNA_ligase"/>
    <property type="match status" value="1"/>
</dbReference>
<dbReference type="InterPro" id="IPR012646">
    <property type="entry name" value="RNA_ligase_DRB0094"/>
</dbReference>
<feature type="domain" description="RNA ligase" evidence="1">
    <location>
        <begin position="176"/>
        <end position="324"/>
    </location>
</feature>
<dbReference type="SUPFAM" id="SSF56091">
    <property type="entry name" value="DNA ligase/mRNA capping enzyme, catalytic domain"/>
    <property type="match status" value="1"/>
</dbReference>
<evidence type="ECO:0000259" key="1">
    <source>
        <dbReference type="Pfam" id="PF09414"/>
    </source>
</evidence>
<keyword evidence="2" id="KW-0436">Ligase</keyword>
<dbReference type="Proteomes" id="UP000250028">
    <property type="component" value="Unassembled WGS sequence"/>
</dbReference>
<protein>
    <submittedName>
        <fullName evidence="2">RNA ligase, DRB0094 family</fullName>
    </submittedName>
</protein>
<dbReference type="RefSeq" id="WP_109685015.1">
    <property type="nucleotide sequence ID" value="NZ_QGDN01000001.1"/>
</dbReference>
<organism evidence="2 3">
    <name type="scientific">Branchiibius hedensis</name>
    <dbReference type="NCBI Taxonomy" id="672460"/>
    <lineage>
        <taxon>Bacteria</taxon>
        <taxon>Bacillati</taxon>
        <taxon>Actinomycetota</taxon>
        <taxon>Actinomycetes</taxon>
        <taxon>Micrococcales</taxon>
        <taxon>Dermacoccaceae</taxon>
        <taxon>Branchiibius</taxon>
    </lineage>
</organism>
<reference evidence="3" key="1">
    <citation type="submission" date="2016-10" db="EMBL/GenBank/DDBJ databases">
        <authorList>
            <person name="Varghese N."/>
            <person name="Submissions S."/>
        </authorList>
    </citation>
    <scope>NUCLEOTIDE SEQUENCE [LARGE SCALE GENOMIC DNA]</scope>
    <source>
        <strain evidence="3">DSM 22951</strain>
    </source>
</reference>
<evidence type="ECO:0000313" key="3">
    <source>
        <dbReference type="Proteomes" id="UP000250028"/>
    </source>
</evidence>
<accession>A0A2Y8ZPZ6</accession>